<dbReference type="Pfam" id="PF03243">
    <property type="entry name" value="MerB"/>
    <property type="match status" value="1"/>
</dbReference>
<proteinExistence type="predicted"/>
<dbReference type="GO" id="GO:0018836">
    <property type="term" value="F:alkylmercury lyase activity"/>
    <property type="evidence" value="ECO:0007669"/>
    <property type="project" value="InterPro"/>
</dbReference>
<dbReference type="STRING" id="1451189.CFAL_02570"/>
<dbReference type="AlphaFoldDB" id="A0A418Q5R3"/>
<evidence type="ECO:0000313" key="1">
    <source>
        <dbReference type="EMBL" id="RIX34006.1"/>
    </source>
</evidence>
<gene>
    <name evidence="1" type="ORF">D3M95_08915</name>
</gene>
<dbReference type="Proteomes" id="UP000285278">
    <property type="component" value="Unassembled WGS sequence"/>
</dbReference>
<dbReference type="InterPro" id="IPR004927">
    <property type="entry name" value="MerB"/>
</dbReference>
<organism evidence="1 2">
    <name type="scientific">Corynebacterium falsenii</name>
    <dbReference type="NCBI Taxonomy" id="108486"/>
    <lineage>
        <taxon>Bacteria</taxon>
        <taxon>Bacillati</taxon>
        <taxon>Actinomycetota</taxon>
        <taxon>Actinomycetes</taxon>
        <taxon>Mycobacteriales</taxon>
        <taxon>Corynebacteriaceae</taxon>
        <taxon>Corynebacterium</taxon>
    </lineage>
</organism>
<keyword evidence="2" id="KW-1185">Reference proteome</keyword>
<comment type="caution">
    <text evidence="1">The sequence shown here is derived from an EMBL/GenBank/DDBJ whole genome shotgun (WGS) entry which is preliminary data.</text>
</comment>
<dbReference type="EMBL" id="QXJK01000010">
    <property type="protein sequence ID" value="RIX34006.1"/>
    <property type="molecule type" value="Genomic_DNA"/>
</dbReference>
<dbReference type="Gene3D" id="3.30.450.410">
    <property type="match status" value="1"/>
</dbReference>
<protein>
    <submittedName>
        <fullName evidence="1">Uncharacterized protein</fullName>
    </submittedName>
</protein>
<name>A0A418Q5R3_9CORY</name>
<dbReference type="InterPro" id="IPR053717">
    <property type="entry name" value="MerB_lyase_sf"/>
</dbReference>
<sequence length="289" mass="30410">MSTEAVAEALADRLDAAFGFSSGGAEVWLRLAQGLRYGPVDMGEWDAKSRERVLAFPATEFGDVESAGAECVGAGCAGAECVGDVVEGSIVTRRPTVHEIRGLAGGDYQAWTWCFFDAVLVHVTGSEATQIRSECPRTGEAIVVNLREGTLDSSRAQGDWDGRELSVSLPVLFTPGANLREDFLLPLAGVGGSPRCDARGCPGHRGWWRRAGGRCLCLHRTSAAHHRDGGAALGADGFFVKAFVETFVEAVVGGRGGYLLTASIKASAASLPKEWAASGLSPLRSSPSR</sequence>
<evidence type="ECO:0000313" key="2">
    <source>
        <dbReference type="Proteomes" id="UP000285278"/>
    </source>
</evidence>
<dbReference type="SUPFAM" id="SSF160387">
    <property type="entry name" value="NosL/MerB-like"/>
    <property type="match status" value="1"/>
</dbReference>
<accession>A0A418Q5R3</accession>
<reference evidence="1 2" key="1">
    <citation type="submission" date="2018-09" db="EMBL/GenBank/DDBJ databases">
        <title>Optimization and identification of Corynebacterium falsenii FN1-14 from fish paste.</title>
        <authorList>
            <person name="Daroonpunt R."/>
            <person name="Tanasupawat S."/>
        </authorList>
    </citation>
    <scope>NUCLEOTIDE SEQUENCE [LARGE SCALE GENOMIC DNA]</scope>
    <source>
        <strain evidence="1 2">FN1-14</strain>
    </source>
</reference>